<dbReference type="GO" id="GO:0030288">
    <property type="term" value="C:outer membrane-bounded periplasmic space"/>
    <property type="evidence" value="ECO:0007669"/>
    <property type="project" value="TreeGrafter"/>
</dbReference>
<gene>
    <name evidence="20" type="ORF">EDD72_11020</name>
</gene>
<evidence type="ECO:0000256" key="1">
    <source>
        <dbReference type="ARBA" id="ARBA00004236"/>
    </source>
</evidence>
<evidence type="ECO:0000259" key="19">
    <source>
        <dbReference type="Pfam" id="PF00912"/>
    </source>
</evidence>
<evidence type="ECO:0000256" key="4">
    <source>
        <dbReference type="ARBA" id="ARBA00022475"/>
    </source>
</evidence>
<comment type="subcellular location">
    <subcellularLocation>
        <location evidence="1">Cell membrane</location>
    </subcellularLocation>
</comment>
<dbReference type="PANTHER" id="PTHR32282:SF11">
    <property type="entry name" value="PENICILLIN-BINDING PROTEIN 1B"/>
    <property type="match status" value="1"/>
</dbReference>
<feature type="transmembrane region" description="Helical" evidence="17">
    <location>
        <begin position="23"/>
        <end position="44"/>
    </location>
</feature>
<dbReference type="GO" id="GO:0005886">
    <property type="term" value="C:plasma membrane"/>
    <property type="evidence" value="ECO:0007669"/>
    <property type="project" value="UniProtKB-SubCell"/>
</dbReference>
<dbReference type="Pfam" id="PF00905">
    <property type="entry name" value="Transpeptidase"/>
    <property type="match status" value="1"/>
</dbReference>
<evidence type="ECO:0000256" key="14">
    <source>
        <dbReference type="ARBA" id="ARBA00023316"/>
    </source>
</evidence>
<dbReference type="Pfam" id="PF00912">
    <property type="entry name" value="Transgly"/>
    <property type="match status" value="1"/>
</dbReference>
<dbReference type="GO" id="GO:0008955">
    <property type="term" value="F:peptidoglycan glycosyltransferase activity"/>
    <property type="evidence" value="ECO:0007669"/>
    <property type="project" value="UniProtKB-EC"/>
</dbReference>
<keyword evidence="12 17" id="KW-0472">Membrane</keyword>
<dbReference type="Gene3D" id="3.40.710.10">
    <property type="entry name" value="DD-peptidase/beta-lactamase superfamily"/>
    <property type="match status" value="1"/>
</dbReference>
<keyword evidence="17" id="KW-0812">Transmembrane</keyword>
<dbReference type="AlphaFoldDB" id="A0A4R3KFK8"/>
<sequence length="692" mass="78684">MGRYDDLEDFALYRFLRALKRTILLLFSFLIILGILVGAFVIYLKSTPLPNADIKQTTLIYSLDGKVIDAVDSGEKRIYVPLSQIPKDLIQATLAIEDRKFYNHFGFDLMRIGGAVIADLKNGAKVQGGSTITQQLAKNLYLTHEKTWQRKLKEALLTVKLELQYSKDQILEMYLNQIYYGQSAYGVQLAASTYFHKNVSELNLAESAMLAGIPKGPTYYSPFQNLEKAKSRQKLVLQAMVHEGYITQQQADEAYHQNLTFANPKERLFASKAPYFTQYIENELIHRYGITEQELHSGGLKIYTTMDLAMQETAEKLLKEKLPKDRPLQTALVSIEPSTGFIKAMVGGRDFRESQYNRVFAKRQPGSAFKPILYLAALEHGVTPLTQQKSEATVFFQENGQNYSVKNFDDKYPNRDIDLHYAITHSDNIYAVKTHLDIGMDKLVEMGKRLGIESRLDPVPSLALGSNLVTPMELTKAYATIANQGKKIEPTAIIKIEDREGNILYEKKEIEETQVITPAEAFVMTYMLEGVFEPGGTAASVAKILKRPVAGKTGTTNDYRDLWLVGYTPQLVTTLWTGYDNDEELKKYQSYRSQESYLTKEIWAEYMEKAHQALAPQLFTVPEGVVSLYIDPQTGKIANDRCPNPRLEVFIQGTEPKEVCDIHKGDQLLDPNKIKESEQESLWKRMKNWWND</sequence>
<evidence type="ECO:0000256" key="5">
    <source>
        <dbReference type="ARBA" id="ARBA00022645"/>
    </source>
</evidence>
<evidence type="ECO:0000256" key="7">
    <source>
        <dbReference type="ARBA" id="ARBA00022676"/>
    </source>
</evidence>
<dbReference type="NCBIfam" id="TIGR02074">
    <property type="entry name" value="PBP_1a_fam"/>
    <property type="match status" value="1"/>
</dbReference>
<evidence type="ECO:0000256" key="11">
    <source>
        <dbReference type="ARBA" id="ARBA00022984"/>
    </source>
</evidence>
<keyword evidence="4" id="KW-1003">Cell membrane</keyword>
<dbReference type="GO" id="GO:0071555">
    <property type="term" value="P:cell wall organization"/>
    <property type="evidence" value="ECO:0007669"/>
    <property type="project" value="UniProtKB-KW"/>
</dbReference>
<dbReference type="InterPro" id="IPR001460">
    <property type="entry name" value="PCN-bd_Tpept"/>
</dbReference>
<dbReference type="FunFam" id="1.10.3810.10:FF:000001">
    <property type="entry name" value="Penicillin-binding protein 1A"/>
    <property type="match status" value="1"/>
</dbReference>
<accession>A0A4R3KFK8</accession>
<dbReference type="InterPro" id="IPR012338">
    <property type="entry name" value="Beta-lactam/transpept-like"/>
</dbReference>
<dbReference type="InterPro" id="IPR050396">
    <property type="entry name" value="Glycosyltr_51/Transpeptidase"/>
</dbReference>
<feature type="domain" description="Penicillin-binding protein transpeptidase" evidence="18">
    <location>
        <begin position="332"/>
        <end position="580"/>
    </location>
</feature>
<keyword evidence="10" id="KW-0133">Cell shape</keyword>
<comment type="similarity">
    <text evidence="3">In the N-terminal section; belongs to the glycosyltransferase 51 family.</text>
</comment>
<comment type="caution">
    <text evidence="20">The sequence shown here is derived from an EMBL/GenBank/DDBJ whole genome shotgun (WGS) entry which is preliminary data.</text>
</comment>
<dbReference type="InterPro" id="IPR023346">
    <property type="entry name" value="Lysozyme-like_dom_sf"/>
</dbReference>
<dbReference type="PANTHER" id="PTHR32282">
    <property type="entry name" value="BINDING PROTEIN TRANSPEPTIDASE, PUTATIVE-RELATED"/>
    <property type="match status" value="1"/>
</dbReference>
<evidence type="ECO:0000256" key="15">
    <source>
        <dbReference type="ARBA" id="ARBA00034000"/>
    </source>
</evidence>
<keyword evidence="6" id="KW-0645">Protease</keyword>
<organism evidence="20 21">
    <name type="scientific">Tepidibacillus fermentans</name>
    <dbReference type="NCBI Taxonomy" id="1281767"/>
    <lineage>
        <taxon>Bacteria</taxon>
        <taxon>Bacillati</taxon>
        <taxon>Bacillota</taxon>
        <taxon>Bacilli</taxon>
        <taxon>Bacillales</taxon>
        <taxon>Bacillaceae</taxon>
        <taxon>Tepidibacillus</taxon>
    </lineage>
</organism>
<proteinExistence type="inferred from homology"/>
<keyword evidence="21" id="KW-1185">Reference proteome</keyword>
<evidence type="ECO:0000256" key="6">
    <source>
        <dbReference type="ARBA" id="ARBA00022670"/>
    </source>
</evidence>
<dbReference type="EMBL" id="SMAB01000010">
    <property type="protein sequence ID" value="TCS82087.1"/>
    <property type="molecule type" value="Genomic_DNA"/>
</dbReference>
<evidence type="ECO:0000256" key="12">
    <source>
        <dbReference type="ARBA" id="ARBA00023136"/>
    </source>
</evidence>
<evidence type="ECO:0000256" key="8">
    <source>
        <dbReference type="ARBA" id="ARBA00022679"/>
    </source>
</evidence>
<feature type="domain" description="Glycosyl transferase family 51" evidence="19">
    <location>
        <begin position="65"/>
        <end position="240"/>
    </location>
</feature>
<protein>
    <submittedName>
        <fullName evidence="20">Penicillin-binding protein 1B</fullName>
    </submittedName>
</protein>
<evidence type="ECO:0000256" key="10">
    <source>
        <dbReference type="ARBA" id="ARBA00022960"/>
    </source>
</evidence>
<comment type="catalytic activity">
    <reaction evidence="15">
        <text>Preferential cleavage: (Ac)2-L-Lys-D-Ala-|-D-Ala. Also transpeptidation of peptidyl-alanyl moieties that are N-acyl substituents of D-alanine.</text>
        <dbReference type="EC" id="3.4.16.4"/>
    </reaction>
</comment>
<dbReference type="Proteomes" id="UP000295788">
    <property type="component" value="Unassembled WGS sequence"/>
</dbReference>
<dbReference type="SUPFAM" id="SSF53955">
    <property type="entry name" value="Lysozyme-like"/>
    <property type="match status" value="1"/>
</dbReference>
<evidence type="ECO:0000256" key="3">
    <source>
        <dbReference type="ARBA" id="ARBA00007739"/>
    </source>
</evidence>
<keyword evidence="8" id="KW-0808">Transferase</keyword>
<dbReference type="InterPro" id="IPR036950">
    <property type="entry name" value="PBP_transglycosylase"/>
</dbReference>
<evidence type="ECO:0000256" key="17">
    <source>
        <dbReference type="SAM" id="Phobius"/>
    </source>
</evidence>
<keyword evidence="13" id="KW-0511">Multifunctional enzyme</keyword>
<comment type="similarity">
    <text evidence="2">In the C-terminal section; belongs to the transpeptidase family.</text>
</comment>
<dbReference type="GO" id="GO:0006508">
    <property type="term" value="P:proteolysis"/>
    <property type="evidence" value="ECO:0007669"/>
    <property type="project" value="UniProtKB-KW"/>
</dbReference>
<evidence type="ECO:0000256" key="16">
    <source>
        <dbReference type="ARBA" id="ARBA00049902"/>
    </source>
</evidence>
<reference evidence="20 21" key="1">
    <citation type="submission" date="2019-03" db="EMBL/GenBank/DDBJ databases">
        <title>Genomic Encyclopedia of Type Strains, Phase IV (KMG-IV): sequencing the most valuable type-strain genomes for metagenomic binning, comparative biology and taxonomic classification.</title>
        <authorList>
            <person name="Goeker M."/>
        </authorList>
    </citation>
    <scope>NUCLEOTIDE SEQUENCE [LARGE SCALE GENOMIC DNA]</scope>
    <source>
        <strain evidence="20 21">DSM 23802</strain>
    </source>
</reference>
<dbReference type="GO" id="GO:0008360">
    <property type="term" value="P:regulation of cell shape"/>
    <property type="evidence" value="ECO:0007669"/>
    <property type="project" value="UniProtKB-KW"/>
</dbReference>
<dbReference type="GO" id="GO:0008658">
    <property type="term" value="F:penicillin binding"/>
    <property type="evidence" value="ECO:0007669"/>
    <property type="project" value="InterPro"/>
</dbReference>
<evidence type="ECO:0000313" key="20">
    <source>
        <dbReference type="EMBL" id="TCS82087.1"/>
    </source>
</evidence>
<keyword evidence="5" id="KW-0121">Carboxypeptidase</keyword>
<evidence type="ECO:0000256" key="13">
    <source>
        <dbReference type="ARBA" id="ARBA00023268"/>
    </source>
</evidence>
<keyword evidence="17" id="KW-1133">Transmembrane helix</keyword>
<comment type="catalytic activity">
    <reaction evidence="16">
        <text>[GlcNAc-(1-&gt;4)-Mur2Ac(oyl-L-Ala-gamma-D-Glu-L-Lys-D-Ala-D-Ala)](n)-di-trans,octa-cis-undecaprenyl diphosphate + beta-D-GlcNAc-(1-&gt;4)-Mur2Ac(oyl-L-Ala-gamma-D-Glu-L-Lys-D-Ala-D-Ala)-di-trans,octa-cis-undecaprenyl diphosphate = [GlcNAc-(1-&gt;4)-Mur2Ac(oyl-L-Ala-gamma-D-Glu-L-Lys-D-Ala-D-Ala)](n+1)-di-trans,octa-cis-undecaprenyl diphosphate + di-trans,octa-cis-undecaprenyl diphosphate + H(+)</text>
        <dbReference type="Rhea" id="RHEA:23708"/>
        <dbReference type="Rhea" id="RHEA-COMP:9602"/>
        <dbReference type="Rhea" id="RHEA-COMP:9603"/>
        <dbReference type="ChEBI" id="CHEBI:15378"/>
        <dbReference type="ChEBI" id="CHEBI:58405"/>
        <dbReference type="ChEBI" id="CHEBI:60033"/>
        <dbReference type="ChEBI" id="CHEBI:78435"/>
        <dbReference type="EC" id="2.4.99.28"/>
    </reaction>
</comment>
<dbReference type="GO" id="GO:0009002">
    <property type="term" value="F:serine-type D-Ala-D-Ala carboxypeptidase activity"/>
    <property type="evidence" value="ECO:0007669"/>
    <property type="project" value="UniProtKB-EC"/>
</dbReference>
<evidence type="ECO:0000256" key="2">
    <source>
        <dbReference type="ARBA" id="ARBA00007090"/>
    </source>
</evidence>
<dbReference type="SUPFAM" id="SSF56601">
    <property type="entry name" value="beta-lactamase/transpeptidase-like"/>
    <property type="match status" value="1"/>
</dbReference>
<evidence type="ECO:0000256" key="9">
    <source>
        <dbReference type="ARBA" id="ARBA00022801"/>
    </source>
</evidence>
<dbReference type="Gene3D" id="1.10.3810.10">
    <property type="entry name" value="Biosynthetic peptidoglycan transglycosylase-like"/>
    <property type="match status" value="1"/>
</dbReference>
<evidence type="ECO:0000259" key="18">
    <source>
        <dbReference type="Pfam" id="PF00905"/>
    </source>
</evidence>
<keyword evidence="9" id="KW-0378">Hydrolase</keyword>
<evidence type="ECO:0000313" key="21">
    <source>
        <dbReference type="Proteomes" id="UP000295788"/>
    </source>
</evidence>
<keyword evidence="11" id="KW-0573">Peptidoglycan synthesis</keyword>
<name>A0A4R3KFK8_9BACI</name>
<dbReference type="InterPro" id="IPR001264">
    <property type="entry name" value="Glyco_trans_51"/>
</dbReference>
<dbReference type="GO" id="GO:0009252">
    <property type="term" value="P:peptidoglycan biosynthetic process"/>
    <property type="evidence" value="ECO:0007669"/>
    <property type="project" value="UniProtKB-KW"/>
</dbReference>
<dbReference type="RefSeq" id="WP_243643802.1">
    <property type="nucleotide sequence ID" value="NZ_SMAB01000010.1"/>
</dbReference>
<keyword evidence="7" id="KW-0328">Glycosyltransferase</keyword>
<keyword evidence="14" id="KW-0961">Cell wall biogenesis/degradation</keyword>